<feature type="region of interest" description="Disordered" evidence="1">
    <location>
        <begin position="1"/>
        <end position="34"/>
    </location>
</feature>
<feature type="compositionally biased region" description="Basic and acidic residues" evidence="1">
    <location>
        <begin position="22"/>
        <end position="34"/>
    </location>
</feature>
<reference evidence="3 4" key="1">
    <citation type="journal article" date="2012" name="Science">
        <title>The Paleozoic origin of enzymatic lignin decomposition reconstructed from 31 fungal genomes.</title>
        <authorList>
            <person name="Floudas D."/>
            <person name="Binder M."/>
            <person name="Riley R."/>
            <person name="Barry K."/>
            <person name="Blanchette R.A."/>
            <person name="Henrissat B."/>
            <person name="Martinez A.T."/>
            <person name="Otillar R."/>
            <person name="Spatafora J.W."/>
            <person name="Yadav J.S."/>
            <person name="Aerts A."/>
            <person name="Benoit I."/>
            <person name="Boyd A."/>
            <person name="Carlson A."/>
            <person name="Copeland A."/>
            <person name="Coutinho P.M."/>
            <person name="de Vries R.P."/>
            <person name="Ferreira P."/>
            <person name="Findley K."/>
            <person name="Foster B."/>
            <person name="Gaskell J."/>
            <person name="Glotzer D."/>
            <person name="Gorecki P."/>
            <person name="Heitman J."/>
            <person name="Hesse C."/>
            <person name="Hori C."/>
            <person name="Igarashi K."/>
            <person name="Jurgens J.A."/>
            <person name="Kallen N."/>
            <person name="Kersten P."/>
            <person name="Kohler A."/>
            <person name="Kuees U."/>
            <person name="Kumar T.K.A."/>
            <person name="Kuo A."/>
            <person name="LaButti K."/>
            <person name="Larrondo L.F."/>
            <person name="Lindquist E."/>
            <person name="Ling A."/>
            <person name="Lombard V."/>
            <person name="Lucas S."/>
            <person name="Lundell T."/>
            <person name="Martin R."/>
            <person name="McLaughlin D.J."/>
            <person name="Morgenstern I."/>
            <person name="Morin E."/>
            <person name="Murat C."/>
            <person name="Nagy L.G."/>
            <person name="Nolan M."/>
            <person name="Ohm R.A."/>
            <person name="Patyshakuliyeva A."/>
            <person name="Rokas A."/>
            <person name="Ruiz-Duenas F.J."/>
            <person name="Sabat G."/>
            <person name="Salamov A."/>
            <person name="Samejima M."/>
            <person name="Schmutz J."/>
            <person name="Slot J.C."/>
            <person name="St John F."/>
            <person name="Stenlid J."/>
            <person name="Sun H."/>
            <person name="Sun S."/>
            <person name="Syed K."/>
            <person name="Tsang A."/>
            <person name="Wiebenga A."/>
            <person name="Young D."/>
            <person name="Pisabarro A."/>
            <person name="Eastwood D.C."/>
            <person name="Martin F."/>
            <person name="Cullen D."/>
            <person name="Grigoriev I.V."/>
            <person name="Hibbett D.S."/>
        </authorList>
    </citation>
    <scope>NUCLEOTIDE SEQUENCE [LARGE SCALE GENOMIC DNA]</scope>
    <source>
        <strain evidence="3 4">DJM-731 SS1</strain>
    </source>
</reference>
<keyword evidence="2" id="KW-0472">Membrane</keyword>
<sequence>MEKEDGSERLRLTGVTPTSPSFRHDPSAEEGREAHSARGVRIRTIATLAFLPVLLAIALLLVFALWFFTRSTTTVEQVWQHGVFLLNEGDDGQESNMTGLTISSILSQAISLVSPWVLSLFAYRIAVLWTRDIQRHHYCDRRARRRVLPNPYEHIWLACVAPLVTKPDHVWHCQSPAVHPRTTSPSCCGCPFLFLRVFYLPCRRPM</sequence>
<evidence type="ECO:0000256" key="2">
    <source>
        <dbReference type="SAM" id="Phobius"/>
    </source>
</evidence>
<keyword evidence="2" id="KW-1133">Transmembrane helix</keyword>
<keyword evidence="4" id="KW-1185">Reference proteome</keyword>
<feature type="compositionally biased region" description="Basic and acidic residues" evidence="1">
    <location>
        <begin position="1"/>
        <end position="11"/>
    </location>
</feature>
<dbReference type="GeneID" id="63682564"/>
<dbReference type="Proteomes" id="UP000030653">
    <property type="component" value="Unassembled WGS sequence"/>
</dbReference>
<evidence type="ECO:0000313" key="3">
    <source>
        <dbReference type="EMBL" id="EJU00403.1"/>
    </source>
</evidence>
<proteinExistence type="predicted"/>
<dbReference type="STRING" id="1858805.M5G9D5"/>
<protein>
    <submittedName>
        <fullName evidence="3">Uncharacterized protein</fullName>
    </submittedName>
</protein>
<gene>
    <name evidence="3" type="ORF">DACRYDRAFT_100934</name>
</gene>
<dbReference type="EMBL" id="JH795867">
    <property type="protein sequence ID" value="EJU00403.1"/>
    <property type="molecule type" value="Genomic_DNA"/>
</dbReference>
<keyword evidence="2" id="KW-0812">Transmembrane</keyword>
<feature type="transmembrane region" description="Helical" evidence="2">
    <location>
        <begin position="105"/>
        <end position="126"/>
    </location>
</feature>
<dbReference type="AlphaFoldDB" id="M5G9D5"/>
<name>M5G9D5_DACPD</name>
<dbReference type="HOGENOM" id="CLU_1331921_0_0_1"/>
<dbReference type="OrthoDB" id="3357029at2759"/>
<feature type="transmembrane region" description="Helical" evidence="2">
    <location>
        <begin position="45"/>
        <end position="68"/>
    </location>
</feature>
<accession>M5G9D5</accession>
<evidence type="ECO:0000256" key="1">
    <source>
        <dbReference type="SAM" id="MobiDB-lite"/>
    </source>
</evidence>
<organism evidence="3 4">
    <name type="scientific">Dacryopinax primogenitus (strain DJM 731)</name>
    <name type="common">Brown rot fungus</name>
    <dbReference type="NCBI Taxonomy" id="1858805"/>
    <lineage>
        <taxon>Eukaryota</taxon>
        <taxon>Fungi</taxon>
        <taxon>Dikarya</taxon>
        <taxon>Basidiomycota</taxon>
        <taxon>Agaricomycotina</taxon>
        <taxon>Dacrymycetes</taxon>
        <taxon>Dacrymycetales</taxon>
        <taxon>Dacrymycetaceae</taxon>
        <taxon>Dacryopinax</taxon>
    </lineage>
</organism>
<dbReference type="RefSeq" id="XP_040627300.1">
    <property type="nucleotide sequence ID" value="XM_040767502.1"/>
</dbReference>
<evidence type="ECO:0000313" key="4">
    <source>
        <dbReference type="Proteomes" id="UP000030653"/>
    </source>
</evidence>